<accession>A0A2S7KYG7</accession>
<dbReference type="Proteomes" id="UP000239522">
    <property type="component" value="Unassembled WGS sequence"/>
</dbReference>
<dbReference type="OrthoDB" id="9841658at2"/>
<comment type="caution">
    <text evidence="1">The sequence shown here is derived from an EMBL/GenBank/DDBJ whole genome shotgun (WGS) entry which is preliminary data.</text>
</comment>
<gene>
    <name evidence="1" type="ORF">BST83_10575</name>
</gene>
<dbReference type="AlphaFoldDB" id="A0A2S7KYG7"/>
<evidence type="ECO:0000313" key="2">
    <source>
        <dbReference type="Proteomes" id="UP000239522"/>
    </source>
</evidence>
<protein>
    <submittedName>
        <fullName evidence="1">Uncharacterized protein</fullName>
    </submittedName>
</protein>
<name>A0A2S7KYG7_9FLAO</name>
<organism evidence="1 2">
    <name type="scientific">Polaribacter filamentus</name>
    <dbReference type="NCBI Taxonomy" id="53483"/>
    <lineage>
        <taxon>Bacteria</taxon>
        <taxon>Pseudomonadati</taxon>
        <taxon>Bacteroidota</taxon>
        <taxon>Flavobacteriia</taxon>
        <taxon>Flavobacteriales</taxon>
        <taxon>Flavobacteriaceae</taxon>
    </lineage>
</organism>
<keyword evidence="2" id="KW-1185">Reference proteome</keyword>
<reference evidence="1 2" key="1">
    <citation type="submission" date="2016-11" db="EMBL/GenBank/DDBJ databases">
        <title>Trade-off between light-utilization and light-protection in marine flavobacteria.</title>
        <authorList>
            <person name="Kumagai Y."/>
        </authorList>
    </citation>
    <scope>NUCLEOTIDE SEQUENCE [LARGE SCALE GENOMIC DNA]</scope>
    <source>
        <strain evidence="1 2">ATCC 700397</strain>
    </source>
</reference>
<sequence>MKRPVTIYTPFEDFKNSYKGEYFNYFQIHIYSMAEVISTYYIPELTTIETVKKAAQTILEAIRKRSDRKNRITLFQKNGKFLIAESEDLIDQGEVLKFNEAQMCYEYADEYDGSQYFLNKIKIDSFIKNSFITIGAEDLFEEVVVFAQQMRENNDAWELRNEKLRLLNASDPRFTLEIYKIEKDYKPVLKSSIQCHSEEAIYLPEYFNIIQSSQRYTYILKEITTNKIIEGNLEEDIESIKHSKWQRKNPSVIDLEAMQRMELDDDDPNYLSYDDYVANEDELEEGDNEYSPRF</sequence>
<evidence type="ECO:0000313" key="1">
    <source>
        <dbReference type="EMBL" id="PQB07553.1"/>
    </source>
</evidence>
<dbReference type="RefSeq" id="WP_104809763.1">
    <property type="nucleotide sequence ID" value="NZ_MQUA01000013.1"/>
</dbReference>
<proteinExistence type="predicted"/>
<dbReference type="EMBL" id="MQUA01000013">
    <property type="protein sequence ID" value="PQB07553.1"/>
    <property type="molecule type" value="Genomic_DNA"/>
</dbReference>